<dbReference type="GO" id="GO:0005737">
    <property type="term" value="C:cytoplasm"/>
    <property type="evidence" value="ECO:0007669"/>
    <property type="project" value="TreeGrafter"/>
</dbReference>
<organism evidence="4 5">
    <name type="scientific">Oopsacas minuta</name>
    <dbReference type="NCBI Taxonomy" id="111878"/>
    <lineage>
        <taxon>Eukaryota</taxon>
        <taxon>Metazoa</taxon>
        <taxon>Porifera</taxon>
        <taxon>Hexactinellida</taxon>
        <taxon>Hexasterophora</taxon>
        <taxon>Lyssacinosida</taxon>
        <taxon>Leucopsacidae</taxon>
        <taxon>Oopsacas</taxon>
    </lineage>
</organism>
<evidence type="ECO:0008006" key="6">
    <source>
        <dbReference type="Google" id="ProtNLM"/>
    </source>
</evidence>
<evidence type="ECO:0000313" key="4">
    <source>
        <dbReference type="EMBL" id="KAI6655158.1"/>
    </source>
</evidence>
<dbReference type="PANTHER" id="PTHR13620:SF104">
    <property type="entry name" value="EXONUCLEASE 3'-5' DOMAIN-CONTAINING PROTEIN 2"/>
    <property type="match status" value="1"/>
</dbReference>
<evidence type="ECO:0000256" key="1">
    <source>
        <dbReference type="ARBA" id="ARBA00022722"/>
    </source>
</evidence>
<dbReference type="GO" id="GO:0008408">
    <property type="term" value="F:3'-5' exonuclease activity"/>
    <property type="evidence" value="ECO:0007669"/>
    <property type="project" value="TreeGrafter"/>
</dbReference>
<keyword evidence="3" id="KW-0269">Exonuclease</keyword>
<dbReference type="InterPro" id="IPR036397">
    <property type="entry name" value="RNaseH_sf"/>
</dbReference>
<evidence type="ECO:0000256" key="2">
    <source>
        <dbReference type="ARBA" id="ARBA00022801"/>
    </source>
</evidence>
<dbReference type="InterPro" id="IPR012337">
    <property type="entry name" value="RNaseH-like_sf"/>
</dbReference>
<name>A0AAV7K1T3_9METZ</name>
<dbReference type="GO" id="GO:0003676">
    <property type="term" value="F:nucleic acid binding"/>
    <property type="evidence" value="ECO:0007669"/>
    <property type="project" value="InterPro"/>
</dbReference>
<sequence length="211" mass="24076">MYFKVICATLVCSTIVLIGFLRVHRWNWLRIKRPKEEAIETTLPISRTNTPPIDQTEEVKAKPMLCPGPSTQHLQHDGVDVYVISSMTECEEILSSIPRQNLCLLGFDCEWAQSYHLDEIVQAARGDCLSAFVYPIALIQIATMDSRCYLIRLSQMQNQIPPSLVDILLDEKCLKFGVSSLNDLNRIKNHYLIHPKGAVDLRHLAYHRMIG</sequence>
<evidence type="ECO:0000256" key="3">
    <source>
        <dbReference type="ARBA" id="ARBA00022839"/>
    </source>
</evidence>
<protein>
    <recommendedName>
        <fullName evidence="6">3'-5' exonuclease domain-containing protein</fullName>
    </recommendedName>
</protein>
<dbReference type="InterPro" id="IPR051132">
    <property type="entry name" value="3-5_Exonuclease_domain"/>
</dbReference>
<dbReference type="EMBL" id="JAKMXF010000210">
    <property type="protein sequence ID" value="KAI6655158.1"/>
    <property type="molecule type" value="Genomic_DNA"/>
</dbReference>
<accession>A0AAV7K1T3</accession>
<proteinExistence type="predicted"/>
<comment type="caution">
    <text evidence="4">The sequence shown here is derived from an EMBL/GenBank/DDBJ whole genome shotgun (WGS) entry which is preliminary data.</text>
</comment>
<reference evidence="4 5" key="1">
    <citation type="journal article" date="2023" name="BMC Biol.">
        <title>The compact genome of the sponge Oopsacas minuta (Hexactinellida) is lacking key metazoan core genes.</title>
        <authorList>
            <person name="Santini S."/>
            <person name="Schenkelaars Q."/>
            <person name="Jourda C."/>
            <person name="Duchesne M."/>
            <person name="Belahbib H."/>
            <person name="Rocher C."/>
            <person name="Selva M."/>
            <person name="Riesgo A."/>
            <person name="Vervoort M."/>
            <person name="Leys S.P."/>
            <person name="Kodjabachian L."/>
            <person name="Le Bivic A."/>
            <person name="Borchiellini C."/>
            <person name="Claverie J.M."/>
            <person name="Renard E."/>
        </authorList>
    </citation>
    <scope>NUCLEOTIDE SEQUENCE [LARGE SCALE GENOMIC DNA]</scope>
    <source>
        <strain evidence="4">SPO-2</strain>
    </source>
</reference>
<keyword evidence="5" id="KW-1185">Reference proteome</keyword>
<dbReference type="AlphaFoldDB" id="A0AAV7K1T3"/>
<keyword evidence="2" id="KW-0378">Hydrolase</keyword>
<keyword evidence="1" id="KW-0540">Nuclease</keyword>
<dbReference type="GO" id="GO:0005634">
    <property type="term" value="C:nucleus"/>
    <property type="evidence" value="ECO:0007669"/>
    <property type="project" value="TreeGrafter"/>
</dbReference>
<evidence type="ECO:0000313" key="5">
    <source>
        <dbReference type="Proteomes" id="UP001165289"/>
    </source>
</evidence>
<dbReference type="SUPFAM" id="SSF53098">
    <property type="entry name" value="Ribonuclease H-like"/>
    <property type="match status" value="1"/>
</dbReference>
<dbReference type="PANTHER" id="PTHR13620">
    <property type="entry name" value="3-5 EXONUCLEASE"/>
    <property type="match status" value="1"/>
</dbReference>
<dbReference type="Gene3D" id="3.30.420.10">
    <property type="entry name" value="Ribonuclease H-like superfamily/Ribonuclease H"/>
    <property type="match status" value="1"/>
</dbReference>
<gene>
    <name evidence="4" type="ORF">LOD99_2447</name>
</gene>
<dbReference type="Proteomes" id="UP001165289">
    <property type="component" value="Unassembled WGS sequence"/>
</dbReference>